<evidence type="ECO:0000313" key="2">
    <source>
        <dbReference type="EMBL" id="KAF2605829.1"/>
    </source>
</evidence>
<proteinExistence type="predicted"/>
<dbReference type="AlphaFoldDB" id="A0A8S9LIB0"/>
<dbReference type="EMBL" id="QGKW02000276">
    <property type="protein sequence ID" value="KAF2605829.1"/>
    <property type="molecule type" value="Genomic_DNA"/>
</dbReference>
<sequence length="67" mass="6921">MDSSGARRRTAADRRVAWRGPADTTSGGGAWSTPAGAAILQMTRAASVDSDFDVVGGYGFVSTRGTR</sequence>
<dbReference type="Proteomes" id="UP000712281">
    <property type="component" value="Unassembled WGS sequence"/>
</dbReference>
<protein>
    <submittedName>
        <fullName evidence="2">Uncharacterized protein</fullName>
    </submittedName>
</protein>
<gene>
    <name evidence="2" type="ORF">F2Q68_00044586</name>
</gene>
<name>A0A8S9LIB0_BRACR</name>
<organism evidence="2 3">
    <name type="scientific">Brassica cretica</name>
    <name type="common">Mustard</name>
    <dbReference type="NCBI Taxonomy" id="69181"/>
    <lineage>
        <taxon>Eukaryota</taxon>
        <taxon>Viridiplantae</taxon>
        <taxon>Streptophyta</taxon>
        <taxon>Embryophyta</taxon>
        <taxon>Tracheophyta</taxon>
        <taxon>Spermatophyta</taxon>
        <taxon>Magnoliopsida</taxon>
        <taxon>eudicotyledons</taxon>
        <taxon>Gunneridae</taxon>
        <taxon>Pentapetalae</taxon>
        <taxon>rosids</taxon>
        <taxon>malvids</taxon>
        <taxon>Brassicales</taxon>
        <taxon>Brassicaceae</taxon>
        <taxon>Brassiceae</taxon>
        <taxon>Brassica</taxon>
    </lineage>
</organism>
<accession>A0A8S9LIB0</accession>
<comment type="caution">
    <text evidence="2">The sequence shown here is derived from an EMBL/GenBank/DDBJ whole genome shotgun (WGS) entry which is preliminary data.</text>
</comment>
<reference evidence="2" key="1">
    <citation type="submission" date="2019-12" db="EMBL/GenBank/DDBJ databases">
        <title>Genome sequencing and annotation of Brassica cretica.</title>
        <authorList>
            <person name="Studholme D.J."/>
            <person name="Sarris P.F."/>
        </authorList>
    </citation>
    <scope>NUCLEOTIDE SEQUENCE</scope>
    <source>
        <strain evidence="2">PFS-001/15</strain>
        <tissue evidence="2">Leaf</tissue>
    </source>
</reference>
<evidence type="ECO:0000313" key="3">
    <source>
        <dbReference type="Proteomes" id="UP000712281"/>
    </source>
</evidence>
<evidence type="ECO:0000256" key="1">
    <source>
        <dbReference type="SAM" id="MobiDB-lite"/>
    </source>
</evidence>
<feature type="region of interest" description="Disordered" evidence="1">
    <location>
        <begin position="1"/>
        <end position="32"/>
    </location>
</feature>